<dbReference type="EMBL" id="PISD01000057">
    <property type="protein sequence ID" value="PKG26827.1"/>
    <property type="molecule type" value="Genomic_DNA"/>
</dbReference>
<sequence>MGSEYSKLESIKDAIQNSVFCYTNKEGQGFVDKSDCQCYLAGVKNCAAYLEQFKFHRLYSELEKQGLSRIQIIEEIEKRFNWDKTIWIQYNVIK</sequence>
<evidence type="ECO:0000313" key="2">
    <source>
        <dbReference type="Proteomes" id="UP000233343"/>
    </source>
</evidence>
<gene>
    <name evidence="1" type="ORF">CWS20_22035</name>
</gene>
<accession>A0A2N0ZBC7</accession>
<organism evidence="1 2">
    <name type="scientific">Cytobacillus horneckiae</name>
    <dbReference type="NCBI Taxonomy" id="549687"/>
    <lineage>
        <taxon>Bacteria</taxon>
        <taxon>Bacillati</taxon>
        <taxon>Bacillota</taxon>
        <taxon>Bacilli</taxon>
        <taxon>Bacillales</taxon>
        <taxon>Bacillaceae</taxon>
        <taxon>Cytobacillus</taxon>
    </lineage>
</organism>
<evidence type="ECO:0000313" key="1">
    <source>
        <dbReference type="EMBL" id="PKG26827.1"/>
    </source>
</evidence>
<proteinExistence type="predicted"/>
<protein>
    <submittedName>
        <fullName evidence="1">Uncharacterized protein</fullName>
    </submittedName>
</protein>
<dbReference type="AlphaFoldDB" id="A0A2N0ZBC7"/>
<comment type="caution">
    <text evidence="1">The sequence shown here is derived from an EMBL/GenBank/DDBJ whole genome shotgun (WGS) entry which is preliminary data.</text>
</comment>
<name>A0A2N0ZBC7_9BACI</name>
<keyword evidence="2" id="KW-1185">Reference proteome</keyword>
<dbReference type="RefSeq" id="WP_101226392.1">
    <property type="nucleotide sequence ID" value="NZ_JARSFA010000043.1"/>
</dbReference>
<dbReference type="Proteomes" id="UP000233343">
    <property type="component" value="Unassembled WGS sequence"/>
</dbReference>
<reference evidence="1 2" key="1">
    <citation type="journal article" date="2010" name="Int. J. Syst. Evol. Microbiol.">
        <title>Bacillus horneckiae sp. nov., isolated from a spacecraft-assembly clean room.</title>
        <authorList>
            <person name="Vaishampayan P."/>
            <person name="Probst A."/>
            <person name="Krishnamurthi S."/>
            <person name="Ghosh S."/>
            <person name="Osman S."/>
            <person name="McDowall A."/>
            <person name="Ruckmani A."/>
            <person name="Mayilraj S."/>
            <person name="Venkateswaran K."/>
        </authorList>
    </citation>
    <scope>NUCLEOTIDE SEQUENCE [LARGE SCALE GENOMIC DNA]</scope>
    <source>
        <strain evidence="2">1PO1SC</strain>
    </source>
</reference>